<dbReference type="EC" id="2.7.13.3" evidence="5"/>
<dbReference type="PROSITE" id="PS50109">
    <property type="entry name" value="HIS_KIN"/>
    <property type="match status" value="1"/>
</dbReference>
<evidence type="ECO:0000256" key="6">
    <source>
        <dbReference type="ARBA" id="ARBA00017322"/>
    </source>
</evidence>
<keyword evidence="19" id="KW-0411">Iron-sulfur</keyword>
<evidence type="ECO:0000256" key="17">
    <source>
        <dbReference type="ARBA" id="ARBA00023004"/>
    </source>
</evidence>
<keyword evidence="16 23" id="KW-1133">Transmembrane helix</keyword>
<keyword evidence="17" id="KW-0408">Iron</keyword>
<dbReference type="Pfam" id="PF13675">
    <property type="entry name" value="PilJ"/>
    <property type="match status" value="1"/>
</dbReference>
<dbReference type="EMBL" id="CP165625">
    <property type="protein sequence ID" value="XDU96312.1"/>
    <property type="molecule type" value="Genomic_DNA"/>
</dbReference>
<dbReference type="Gene3D" id="3.30.565.10">
    <property type="entry name" value="Histidine kinase-like ATPase, C-terminal domain"/>
    <property type="match status" value="1"/>
</dbReference>
<dbReference type="GO" id="GO:0005524">
    <property type="term" value="F:ATP binding"/>
    <property type="evidence" value="ECO:0007669"/>
    <property type="project" value="UniProtKB-KW"/>
</dbReference>
<evidence type="ECO:0000256" key="8">
    <source>
        <dbReference type="ARBA" id="ARBA00022490"/>
    </source>
</evidence>
<dbReference type="RefSeq" id="WP_367768914.1">
    <property type="nucleotide sequence ID" value="NZ_CP165625.1"/>
</dbReference>
<dbReference type="GO" id="GO:0016020">
    <property type="term" value="C:membrane"/>
    <property type="evidence" value="ECO:0007669"/>
    <property type="project" value="UniProtKB-SubCell"/>
</dbReference>
<keyword evidence="13" id="KW-0547">Nucleotide-binding</keyword>
<dbReference type="InterPro" id="IPR005467">
    <property type="entry name" value="His_kinase_dom"/>
</dbReference>
<dbReference type="GO" id="GO:0005737">
    <property type="term" value="C:cytoplasm"/>
    <property type="evidence" value="ECO:0007669"/>
    <property type="project" value="UniProtKB-SubCell"/>
</dbReference>
<dbReference type="PRINTS" id="PR00344">
    <property type="entry name" value="BCTRLSENSOR"/>
</dbReference>
<feature type="transmembrane region" description="Helical" evidence="23">
    <location>
        <begin position="21"/>
        <end position="39"/>
    </location>
</feature>
<dbReference type="CDD" id="cd00130">
    <property type="entry name" value="PAS"/>
    <property type="match status" value="1"/>
</dbReference>
<dbReference type="Pfam" id="PF07730">
    <property type="entry name" value="HisKA_3"/>
    <property type="match status" value="1"/>
</dbReference>
<dbReference type="GO" id="GO:0046872">
    <property type="term" value="F:metal ion binding"/>
    <property type="evidence" value="ECO:0007669"/>
    <property type="project" value="UniProtKB-KW"/>
</dbReference>
<dbReference type="AlphaFoldDB" id="A0AB39W7P8"/>
<evidence type="ECO:0000313" key="26">
    <source>
        <dbReference type="EMBL" id="XDU96312.1"/>
    </source>
</evidence>
<evidence type="ECO:0000256" key="7">
    <source>
        <dbReference type="ARBA" id="ARBA00022485"/>
    </source>
</evidence>
<proteinExistence type="predicted"/>
<comment type="subcellular location">
    <subcellularLocation>
        <location evidence="4">Cytoplasm</location>
    </subcellularLocation>
    <subcellularLocation>
        <location evidence="3">Membrane</location>
        <topology evidence="3">Multi-pass membrane protein</topology>
    </subcellularLocation>
</comment>
<dbReference type="GO" id="GO:0000155">
    <property type="term" value="F:phosphorelay sensor kinase activity"/>
    <property type="evidence" value="ECO:0007669"/>
    <property type="project" value="InterPro"/>
</dbReference>
<feature type="transmembrane region" description="Helical" evidence="23">
    <location>
        <begin position="195"/>
        <end position="213"/>
    </location>
</feature>
<evidence type="ECO:0000256" key="16">
    <source>
        <dbReference type="ARBA" id="ARBA00022989"/>
    </source>
</evidence>
<evidence type="ECO:0000256" key="23">
    <source>
        <dbReference type="SAM" id="Phobius"/>
    </source>
</evidence>
<feature type="domain" description="Histidine kinase" evidence="24">
    <location>
        <begin position="406"/>
        <end position="602"/>
    </location>
</feature>
<keyword evidence="7" id="KW-0004">4Fe-4S</keyword>
<keyword evidence="8" id="KW-0963">Cytoplasm</keyword>
<keyword evidence="15 26" id="KW-0067">ATP-binding</keyword>
<evidence type="ECO:0000256" key="18">
    <source>
        <dbReference type="ARBA" id="ARBA00023012"/>
    </source>
</evidence>
<dbReference type="InterPro" id="IPR036890">
    <property type="entry name" value="HATPase_C_sf"/>
</dbReference>
<dbReference type="PROSITE" id="PS50113">
    <property type="entry name" value="PAC"/>
    <property type="match status" value="1"/>
</dbReference>
<dbReference type="Gene3D" id="1.20.5.1930">
    <property type="match status" value="1"/>
</dbReference>
<evidence type="ECO:0000256" key="14">
    <source>
        <dbReference type="ARBA" id="ARBA00022777"/>
    </source>
</evidence>
<keyword evidence="20 23" id="KW-0472">Membrane</keyword>
<dbReference type="NCBIfam" id="TIGR00229">
    <property type="entry name" value="sensory_box"/>
    <property type="match status" value="1"/>
</dbReference>
<evidence type="ECO:0000256" key="2">
    <source>
        <dbReference type="ARBA" id="ARBA00001966"/>
    </source>
</evidence>
<dbReference type="PANTHER" id="PTHR24421:SF10">
    <property type="entry name" value="NITRATE_NITRITE SENSOR PROTEIN NARQ"/>
    <property type="match status" value="1"/>
</dbReference>
<comment type="function">
    <text evidence="21">Member of the two-component regulatory system NreB/NreC involved in the control of dissimilatory nitrate/nitrite reduction in response to oxygen. NreB functions as a direct oxygen sensor histidine kinase which is autophosphorylated, in the absence of oxygen, probably at the conserved histidine residue, and transfers its phosphate group probably to a conserved aspartate residue of NreC. NreB/NreC activates the expression of the nitrate (narGHJI) and nitrite (nir) reductase operons, as well as the putative nitrate transporter gene narT.</text>
</comment>
<dbReference type="InterPro" id="IPR029095">
    <property type="entry name" value="NarX-like_N"/>
</dbReference>
<dbReference type="Pfam" id="PF02518">
    <property type="entry name" value="HATPase_c"/>
    <property type="match status" value="1"/>
</dbReference>
<dbReference type="SUPFAM" id="SSF55874">
    <property type="entry name" value="ATPase domain of HSP90 chaperone/DNA topoisomerase II/histidine kinase"/>
    <property type="match status" value="1"/>
</dbReference>
<sequence>MKNKTKQSTENLNFIKLKQMYLFALITIAITVLLSQLLIQYNLNRQLNDSRLINISGKQRMLSQKLVKEVLILNLVSDTLKRQEEISKINETVSLWKFTHYALENGNDSLHFPKAKSKILTQLFAEIKPNFDSIDHVTTLLLKNHIGFINSNKNQKIVQTILDNEGIFLSKMNKIVSQYEVEALKKVTLQRNTEYAILGFTLLVLFLEFLFIFKPTNKRIELLISKLLVSERKAIKLAHDTEVISEIKENSVKELKSLNYAMENTLLYCRIAPDGSIIHIGEKFSKLLQYNPFINDKTFSEALTPIEKEQLVIDRIITEKQRSGWQGEINITNRNKESIWLDLSMVPVTIKKEESELLIICFDITERKKAEQEVDRLNTENINDKVNQQKIISSKIVENQENEQNRIAREIHDGIGQMLTGLKFSLESINLDDKVKSAQKIEYLKKLSLDIIKGVRTATFNLMPPELSDHGIVSSLSKLTQELSKLTGKNVHFYNKTAFDKRLDSLIEINIYRLTQEAINNAIKYAESSDIVVQLSHSDSILSIIIDDNGKGFDATEVEKKRNSESGMGLLFMKERIQYINGRVFINSIPGEGTRITFNIPI</sequence>
<evidence type="ECO:0000256" key="15">
    <source>
        <dbReference type="ARBA" id="ARBA00022840"/>
    </source>
</evidence>
<evidence type="ECO:0000256" key="22">
    <source>
        <dbReference type="ARBA" id="ARBA00030800"/>
    </source>
</evidence>
<evidence type="ECO:0000256" key="20">
    <source>
        <dbReference type="ARBA" id="ARBA00023136"/>
    </source>
</evidence>
<dbReference type="SUPFAM" id="SSF55785">
    <property type="entry name" value="PYP-like sensor domain (PAS domain)"/>
    <property type="match status" value="1"/>
</dbReference>
<evidence type="ECO:0000256" key="1">
    <source>
        <dbReference type="ARBA" id="ARBA00000085"/>
    </source>
</evidence>
<evidence type="ECO:0000256" key="9">
    <source>
        <dbReference type="ARBA" id="ARBA00022553"/>
    </source>
</evidence>
<dbReference type="InterPro" id="IPR003594">
    <property type="entry name" value="HATPase_dom"/>
</dbReference>
<comment type="catalytic activity">
    <reaction evidence="1">
        <text>ATP + protein L-histidine = ADP + protein N-phospho-L-histidine.</text>
        <dbReference type="EC" id="2.7.13.3"/>
    </reaction>
</comment>
<keyword evidence="14" id="KW-0418">Kinase</keyword>
<dbReference type="InterPro" id="IPR000014">
    <property type="entry name" value="PAS"/>
</dbReference>
<evidence type="ECO:0000256" key="21">
    <source>
        <dbReference type="ARBA" id="ARBA00024827"/>
    </source>
</evidence>
<organism evidence="26">
    <name type="scientific">Flavobacterium sp. WC2409</name>
    <dbReference type="NCBI Taxonomy" id="3234139"/>
    <lineage>
        <taxon>Bacteria</taxon>
        <taxon>Pseudomonadati</taxon>
        <taxon>Bacteroidota</taxon>
        <taxon>Flavobacteriia</taxon>
        <taxon>Flavobacteriales</taxon>
        <taxon>Flavobacteriaceae</taxon>
        <taxon>Flavobacterium</taxon>
    </lineage>
</organism>
<evidence type="ECO:0000256" key="13">
    <source>
        <dbReference type="ARBA" id="ARBA00022741"/>
    </source>
</evidence>
<evidence type="ECO:0000256" key="5">
    <source>
        <dbReference type="ARBA" id="ARBA00012438"/>
    </source>
</evidence>
<dbReference type="CDD" id="cd16917">
    <property type="entry name" value="HATPase_UhpB-NarQ-NarX-like"/>
    <property type="match status" value="1"/>
</dbReference>
<protein>
    <recommendedName>
        <fullName evidence="6">Oxygen sensor histidine kinase NreB</fullName>
        <ecNumber evidence="5">2.7.13.3</ecNumber>
    </recommendedName>
    <alternativeName>
        <fullName evidence="22">Nitrogen regulation protein B</fullName>
    </alternativeName>
</protein>
<keyword evidence="18" id="KW-0902">Two-component regulatory system</keyword>
<dbReference type="InterPro" id="IPR000700">
    <property type="entry name" value="PAS-assoc_C"/>
</dbReference>
<keyword evidence="10" id="KW-0808">Transferase</keyword>
<dbReference type="InterPro" id="IPR035965">
    <property type="entry name" value="PAS-like_dom_sf"/>
</dbReference>
<dbReference type="InterPro" id="IPR011712">
    <property type="entry name" value="Sig_transdc_His_kin_sub3_dim/P"/>
</dbReference>
<evidence type="ECO:0000256" key="11">
    <source>
        <dbReference type="ARBA" id="ARBA00022692"/>
    </source>
</evidence>
<dbReference type="GO" id="GO:0051539">
    <property type="term" value="F:4 iron, 4 sulfur cluster binding"/>
    <property type="evidence" value="ECO:0007669"/>
    <property type="project" value="UniProtKB-KW"/>
</dbReference>
<feature type="domain" description="PAC" evidence="25">
    <location>
        <begin position="325"/>
        <end position="376"/>
    </location>
</feature>
<evidence type="ECO:0000256" key="19">
    <source>
        <dbReference type="ARBA" id="ARBA00023014"/>
    </source>
</evidence>
<evidence type="ECO:0000259" key="24">
    <source>
        <dbReference type="PROSITE" id="PS50109"/>
    </source>
</evidence>
<dbReference type="SMART" id="SM00387">
    <property type="entry name" value="HATPase_c"/>
    <property type="match status" value="1"/>
</dbReference>
<accession>A0AB39W7P8</accession>
<evidence type="ECO:0000256" key="3">
    <source>
        <dbReference type="ARBA" id="ARBA00004141"/>
    </source>
</evidence>
<evidence type="ECO:0000259" key="25">
    <source>
        <dbReference type="PROSITE" id="PS50113"/>
    </source>
</evidence>
<dbReference type="GO" id="GO:0046983">
    <property type="term" value="F:protein dimerization activity"/>
    <property type="evidence" value="ECO:0007669"/>
    <property type="project" value="InterPro"/>
</dbReference>
<dbReference type="InterPro" id="IPR004358">
    <property type="entry name" value="Sig_transdc_His_kin-like_C"/>
</dbReference>
<comment type="cofactor">
    <cofactor evidence="2">
        <name>[4Fe-4S] cluster</name>
        <dbReference type="ChEBI" id="CHEBI:49883"/>
    </cofactor>
</comment>
<name>A0AB39W7P8_9FLAO</name>
<reference evidence="26" key="1">
    <citation type="submission" date="2024-07" db="EMBL/GenBank/DDBJ databases">
        <authorList>
            <person name="Biller S.J."/>
        </authorList>
    </citation>
    <scope>NUCLEOTIDE SEQUENCE</scope>
    <source>
        <strain evidence="26">WC2409</strain>
    </source>
</reference>
<evidence type="ECO:0000256" key="10">
    <source>
        <dbReference type="ARBA" id="ARBA00022679"/>
    </source>
</evidence>
<dbReference type="PANTHER" id="PTHR24421">
    <property type="entry name" value="NITRATE/NITRITE SENSOR PROTEIN NARX-RELATED"/>
    <property type="match status" value="1"/>
</dbReference>
<dbReference type="Pfam" id="PF13426">
    <property type="entry name" value="PAS_9"/>
    <property type="match status" value="1"/>
</dbReference>
<evidence type="ECO:0000256" key="4">
    <source>
        <dbReference type="ARBA" id="ARBA00004496"/>
    </source>
</evidence>
<keyword evidence="9" id="KW-0597">Phosphoprotein</keyword>
<keyword evidence="11 23" id="KW-0812">Transmembrane</keyword>
<dbReference type="Gene3D" id="3.30.450.20">
    <property type="entry name" value="PAS domain"/>
    <property type="match status" value="1"/>
</dbReference>
<keyword evidence="12" id="KW-0479">Metal-binding</keyword>
<evidence type="ECO:0000256" key="12">
    <source>
        <dbReference type="ARBA" id="ARBA00022723"/>
    </source>
</evidence>
<gene>
    <name evidence="26" type="ORF">AB3G34_04190</name>
</gene>
<dbReference type="InterPro" id="IPR050482">
    <property type="entry name" value="Sensor_HK_TwoCompSys"/>
</dbReference>